<dbReference type="Pfam" id="PF07676">
    <property type="entry name" value="PD40"/>
    <property type="match status" value="3"/>
</dbReference>
<dbReference type="EMBL" id="JACRIW010000067">
    <property type="protein sequence ID" value="MBI5169777.1"/>
    <property type="molecule type" value="Genomic_DNA"/>
</dbReference>
<comment type="caution">
    <text evidence="5">The sequence shown here is derived from an EMBL/GenBank/DDBJ whole genome shotgun (WGS) entry which is preliminary data.</text>
</comment>
<name>A0A933SCV1_UNCEI</name>
<feature type="signal peptide" evidence="3">
    <location>
        <begin position="1"/>
        <end position="32"/>
    </location>
</feature>
<dbReference type="Pfam" id="PF26549">
    <property type="entry name" value="Tricorn_N"/>
    <property type="match status" value="1"/>
</dbReference>
<protein>
    <submittedName>
        <fullName evidence="5">PD40 domain-containing protein</fullName>
    </submittedName>
</protein>
<evidence type="ECO:0000256" key="3">
    <source>
        <dbReference type="SAM" id="SignalP"/>
    </source>
</evidence>
<dbReference type="Gene3D" id="2.130.10.10">
    <property type="entry name" value="YVTN repeat-like/Quinoprotein amine dehydrogenase"/>
    <property type="match status" value="1"/>
</dbReference>
<dbReference type="InterPro" id="IPR011042">
    <property type="entry name" value="6-blade_b-propeller_TolB-like"/>
</dbReference>
<accession>A0A933SCV1</accession>
<dbReference type="PANTHER" id="PTHR36842:SF1">
    <property type="entry name" value="PROTEIN TOLB"/>
    <property type="match status" value="1"/>
</dbReference>
<proteinExistence type="inferred from homology"/>
<feature type="domain" description="Amidohydrolase-related" evidence="4">
    <location>
        <begin position="1019"/>
        <end position="1082"/>
    </location>
</feature>
<organism evidence="5 6">
    <name type="scientific">Eiseniibacteriota bacterium</name>
    <dbReference type="NCBI Taxonomy" id="2212470"/>
    <lineage>
        <taxon>Bacteria</taxon>
        <taxon>Candidatus Eiseniibacteriota</taxon>
    </lineage>
</organism>
<dbReference type="Pfam" id="PF01979">
    <property type="entry name" value="Amidohydro_1"/>
    <property type="match status" value="1"/>
</dbReference>
<keyword evidence="3" id="KW-0732">Signal</keyword>
<dbReference type="SUPFAM" id="SSF69304">
    <property type="entry name" value="Tricorn protease N-terminal domain"/>
    <property type="match status" value="1"/>
</dbReference>
<dbReference type="InterPro" id="IPR011059">
    <property type="entry name" value="Metal-dep_hydrolase_composite"/>
</dbReference>
<gene>
    <name evidence="5" type="ORF">HZA61_09840</name>
</gene>
<dbReference type="Gene3D" id="2.30.40.10">
    <property type="entry name" value="Urease, subunit C, domain 1"/>
    <property type="match status" value="1"/>
</dbReference>
<evidence type="ECO:0000256" key="1">
    <source>
        <dbReference type="ARBA" id="ARBA00009820"/>
    </source>
</evidence>
<dbReference type="GO" id="GO:0016810">
    <property type="term" value="F:hydrolase activity, acting on carbon-nitrogen (but not peptide) bonds"/>
    <property type="evidence" value="ECO:0007669"/>
    <property type="project" value="InterPro"/>
</dbReference>
<dbReference type="SUPFAM" id="SSF82171">
    <property type="entry name" value="DPP6 N-terminal domain-like"/>
    <property type="match status" value="1"/>
</dbReference>
<dbReference type="PANTHER" id="PTHR36842">
    <property type="entry name" value="PROTEIN TOLB HOMOLOG"/>
    <property type="match status" value="1"/>
</dbReference>
<dbReference type="Gene3D" id="1.20.58.520">
    <property type="entry name" value="Amidohydrolase"/>
    <property type="match status" value="1"/>
</dbReference>
<dbReference type="InterPro" id="IPR015943">
    <property type="entry name" value="WD40/YVTN_repeat-like_dom_sf"/>
</dbReference>
<evidence type="ECO:0000259" key="4">
    <source>
        <dbReference type="Pfam" id="PF01979"/>
    </source>
</evidence>
<dbReference type="Gene3D" id="3.30.110.90">
    <property type="entry name" value="Amidohydrolase"/>
    <property type="match status" value="1"/>
</dbReference>
<dbReference type="Proteomes" id="UP000696931">
    <property type="component" value="Unassembled WGS sequence"/>
</dbReference>
<dbReference type="InterPro" id="IPR032466">
    <property type="entry name" value="Metal_Hydrolase"/>
</dbReference>
<dbReference type="PROSITE" id="PS51257">
    <property type="entry name" value="PROKAR_LIPOPROTEIN"/>
    <property type="match status" value="1"/>
</dbReference>
<reference evidence="5" key="1">
    <citation type="submission" date="2020-07" db="EMBL/GenBank/DDBJ databases">
        <title>Huge and variable diversity of episymbiotic CPR bacteria and DPANN archaea in groundwater ecosystems.</title>
        <authorList>
            <person name="He C.Y."/>
            <person name="Keren R."/>
            <person name="Whittaker M."/>
            <person name="Farag I.F."/>
            <person name="Doudna J."/>
            <person name="Cate J.H.D."/>
            <person name="Banfield J.F."/>
        </authorList>
    </citation>
    <scope>NUCLEOTIDE SEQUENCE</scope>
    <source>
        <strain evidence="5">NC_groundwater_1813_Pr3_B-0.1um_71_17</strain>
    </source>
</reference>
<dbReference type="SUPFAM" id="SSF51338">
    <property type="entry name" value="Composite domain of metallo-dependent hydrolases"/>
    <property type="match status" value="1"/>
</dbReference>
<dbReference type="AlphaFoldDB" id="A0A933SCV1"/>
<feature type="region of interest" description="Disordered" evidence="2">
    <location>
        <begin position="32"/>
        <end position="75"/>
    </location>
</feature>
<comment type="similarity">
    <text evidence="1">Belongs to the TolB family.</text>
</comment>
<feature type="chain" id="PRO_5037619444" evidence="3">
    <location>
        <begin position="33"/>
        <end position="1115"/>
    </location>
</feature>
<dbReference type="Gene3D" id="2.120.10.30">
    <property type="entry name" value="TolB, C-terminal domain"/>
    <property type="match status" value="2"/>
</dbReference>
<dbReference type="InterPro" id="IPR011659">
    <property type="entry name" value="WD40"/>
</dbReference>
<dbReference type="Gene3D" id="3.40.50.10910">
    <property type="entry name" value="Amidohydrolase"/>
    <property type="match status" value="1"/>
</dbReference>
<sequence length="1115" mass="122027">MAASPIRRRVPRAALLSSLLLACAFAAAPTFAHEGPKDTDGNGPQAMGPLMQRAPSSGANAPTVAPDGKWDVSAPPGEHHEVKLDTRTGTWMSVDVSPDGKRLVFDLLGDLYTLPIEGGEARALTSGLAWDEQPRFSPDGRRIAFTSDRAGGDNIWIVDADGANPRQVTKETFRLLNSPTWTPDGQYIAARKHFTSTRSAGAGEIWMYHWTGGDGTQMTKRRTEQKDEGEPAFSRDGRWLYWSMDATPGGSFEYNKDSNTQIYSIQRLDRESGEIRTIEGGAGGAIRPTPSPDGKWLAFIRRVRFKSVLYLYDLVSGAEKPLYDGLDRDLQESWAVHGVYPGIAWTPDAKALVFWSKGGLHRIDVATKAVRDIPFHVAGTRTVTEAVRFATPVAPDSMRTHMLRWVTVSPQGDRVVYSALGHLYVRALPNGVPQRLTTQNEHFESHPSWSRDGKWIAYASWNDDALGAVRVVSSKGGVGRVVTAMPGHYVEPVFSLDGATIVYRAIGGGYLFSPQYAFETGLFAVPAAGGASRRISPHGQLPQFAARNDRVYFTDVEGGDEDERSLVSIALDGTDERTHLKGVYFTEIQLSPDERWVAFREKYKVFMAPFTFAGRPVEVGPKAGNLPVKLVSRDAGDWLAWSGDSRTLHWALGETLHSRDLAETFTFAPGAPDSLAAVAPRTRAIGFTFALDKPAGVIALTGARLLTMRGDEIIEDGTVVVTGNKITAVGPRASTAIPAGAKVFDVKGKTITPGIVDAHWHGGMGAEQLIPQRSWIDYASLAFGVTTLHDPSNDSYQIFTQAEMQRAGMIVAPRIFSTGTILYGAKGDFRADVDSLGDALMHLRRMQAYGASSVKSYNQPRRDQRQQVLEAARQLGMNVVPEGGALFPHNMTMVIDGHTGVEHALPIARVYDDVVQLWSGTKVGYTPTFNVAYGGLDGEHYWYAKTPVWADERLQAFVPRRILDARARRPVTAPDGEWNHITVAEEAAKLHRAGVGIQVGAHGQREGLGAHWDIWSMVQGGMTPHEALKCATIGGARYLGYDREIGTLEPGKLADLIVMDRDPLADIRNSESVSRVMVNGRLYDAARMDEIAPRTLPRGAFWWEAEQAELRNVAH</sequence>
<evidence type="ECO:0000313" key="6">
    <source>
        <dbReference type="Proteomes" id="UP000696931"/>
    </source>
</evidence>
<evidence type="ECO:0000256" key="2">
    <source>
        <dbReference type="SAM" id="MobiDB-lite"/>
    </source>
</evidence>
<dbReference type="SUPFAM" id="SSF51556">
    <property type="entry name" value="Metallo-dependent hydrolases"/>
    <property type="match status" value="1"/>
</dbReference>
<dbReference type="InterPro" id="IPR006680">
    <property type="entry name" value="Amidohydro-rel"/>
</dbReference>
<evidence type="ECO:0000313" key="5">
    <source>
        <dbReference type="EMBL" id="MBI5169777.1"/>
    </source>
</evidence>